<evidence type="ECO:0000313" key="3">
    <source>
        <dbReference type="EMBL" id="RNJ53162.1"/>
    </source>
</evidence>
<dbReference type="Proteomes" id="UP000267145">
    <property type="component" value="Unassembled WGS sequence"/>
</dbReference>
<feature type="chain" id="PRO_5018267744" evidence="2">
    <location>
        <begin position="18"/>
        <end position="345"/>
    </location>
</feature>
<feature type="compositionally biased region" description="Pro residues" evidence="1">
    <location>
        <begin position="272"/>
        <end position="292"/>
    </location>
</feature>
<feature type="compositionally biased region" description="Low complexity" evidence="1">
    <location>
        <begin position="154"/>
        <end position="166"/>
    </location>
</feature>
<feature type="non-terminal residue" evidence="3">
    <location>
        <position position="345"/>
    </location>
</feature>
<keyword evidence="4" id="KW-1185">Reference proteome</keyword>
<gene>
    <name evidence="3" type="ORF">D7B24_002316</name>
</gene>
<reference evidence="3 4" key="1">
    <citation type="submission" date="2018-10" db="EMBL/GenBank/DDBJ databases">
        <title>Genome sequence of Verticillium nonalfalfae VnAa140.</title>
        <authorList>
            <person name="Stajich J.E."/>
            <person name="Kasson M.T."/>
        </authorList>
    </citation>
    <scope>NUCLEOTIDE SEQUENCE [LARGE SCALE GENOMIC DNA]</scope>
    <source>
        <strain evidence="3 4">VnAa140</strain>
    </source>
</reference>
<feature type="compositionally biased region" description="Low complexity" evidence="1">
    <location>
        <begin position="236"/>
        <end position="246"/>
    </location>
</feature>
<name>A0A3M9XZE8_9PEZI</name>
<proteinExistence type="predicted"/>
<dbReference type="GeneID" id="39606005"/>
<comment type="caution">
    <text evidence="3">The sequence shown here is derived from an EMBL/GenBank/DDBJ whole genome shotgun (WGS) entry which is preliminary data.</text>
</comment>
<keyword evidence="2" id="KW-0732">Signal</keyword>
<dbReference type="RefSeq" id="XP_028491320.1">
    <property type="nucleotide sequence ID" value="XM_028636526.1"/>
</dbReference>
<dbReference type="AlphaFoldDB" id="A0A3M9XZE8"/>
<accession>A0A3M9XZE8</accession>
<feature type="compositionally biased region" description="Pro residues" evidence="1">
    <location>
        <begin position="320"/>
        <end position="336"/>
    </location>
</feature>
<feature type="compositionally biased region" description="Pro residues" evidence="1">
    <location>
        <begin position="226"/>
        <end position="235"/>
    </location>
</feature>
<feature type="signal peptide" evidence="2">
    <location>
        <begin position="1"/>
        <end position="17"/>
    </location>
</feature>
<dbReference type="EMBL" id="RBVV01000154">
    <property type="protein sequence ID" value="RNJ53162.1"/>
    <property type="molecule type" value="Genomic_DNA"/>
</dbReference>
<sequence>MARSWTAPLLLAGLAVALPQGTPVVPSPSGQDCTWHEDHWDCSTPCETVTTTRLAIDATVTDWDAFRSSMDAEHSTSDVPFTGSSVFVHTSLYTYPGGSFTGYQLYDSHALTRAGFSITTELVAETSCPTTFTLPPSPTGANCSPHQDHWHCDPTSTAAPTATAPPVDDTECTPHDDHWHCPPGVEEPPFPPGGEPPVASPSTTPPVEEEDDCTPHGDHWHCPPGVEEPPFPPGGQPTTTRPTTTPTTPPSPPDDDEECTPHDDHWHCPPGVEEPPFPPGGEPGPPTTPPPSGGGGDGGEEECTPHDDHWHCPPGVEEPAFPPGGSPSDPTTPPPAGGDDGGDGG</sequence>
<protein>
    <submittedName>
        <fullName evidence="3">Uncharacterized protein</fullName>
    </submittedName>
</protein>
<evidence type="ECO:0000256" key="2">
    <source>
        <dbReference type="SAM" id="SignalP"/>
    </source>
</evidence>
<organism evidence="3 4">
    <name type="scientific">Verticillium nonalfalfae</name>
    <dbReference type="NCBI Taxonomy" id="1051616"/>
    <lineage>
        <taxon>Eukaryota</taxon>
        <taxon>Fungi</taxon>
        <taxon>Dikarya</taxon>
        <taxon>Ascomycota</taxon>
        <taxon>Pezizomycotina</taxon>
        <taxon>Sordariomycetes</taxon>
        <taxon>Hypocreomycetidae</taxon>
        <taxon>Glomerellales</taxon>
        <taxon>Plectosphaerellaceae</taxon>
        <taxon>Verticillium</taxon>
    </lineage>
</organism>
<feature type="compositionally biased region" description="Pro residues" evidence="1">
    <location>
        <begin position="185"/>
        <end position="199"/>
    </location>
</feature>
<evidence type="ECO:0000256" key="1">
    <source>
        <dbReference type="SAM" id="MobiDB-lite"/>
    </source>
</evidence>
<evidence type="ECO:0000313" key="4">
    <source>
        <dbReference type="Proteomes" id="UP000267145"/>
    </source>
</evidence>
<feature type="region of interest" description="Disordered" evidence="1">
    <location>
        <begin position="154"/>
        <end position="345"/>
    </location>
</feature>